<evidence type="ECO:0000313" key="2">
    <source>
        <dbReference type="EMBL" id="ECX6035546.1"/>
    </source>
</evidence>
<sequence length="81" mass="9433">MLVWVRGAYTLLCNYIPLNGYLIDAHEYEGHHVFDIWYRNASDIMPTVITGDMHSINRANFAILHWFGLRFEPRFSSPGTC</sequence>
<comment type="caution">
    <text evidence="2">The sequence shown here is derived from an EMBL/GenBank/DDBJ whole genome shotgun (WGS) entry which is preliminary data.</text>
</comment>
<dbReference type="EMBL" id="AAKZQX010000056">
    <property type="protein sequence ID" value="ECX6035546.1"/>
    <property type="molecule type" value="Genomic_DNA"/>
</dbReference>
<dbReference type="GO" id="GO:0004803">
    <property type="term" value="F:transposase activity"/>
    <property type="evidence" value="ECO:0007669"/>
    <property type="project" value="InterPro"/>
</dbReference>
<organism evidence="2">
    <name type="scientific">Salmonella enterica subsp. enterica serovar Panama</name>
    <dbReference type="NCBI Taxonomy" id="29472"/>
    <lineage>
        <taxon>Bacteria</taxon>
        <taxon>Pseudomonadati</taxon>
        <taxon>Pseudomonadota</taxon>
        <taxon>Gammaproteobacteria</taxon>
        <taxon>Enterobacterales</taxon>
        <taxon>Enterobacteriaceae</taxon>
        <taxon>Salmonella</taxon>
    </lineage>
</organism>
<proteinExistence type="predicted"/>
<name>A0A619AKX3_SALET</name>
<accession>A0A619AKX3</accession>
<dbReference type="InterPro" id="IPR002513">
    <property type="entry name" value="Tn3_Tnp_DDE_dom"/>
</dbReference>
<reference evidence="2" key="1">
    <citation type="submission" date="2018-07" db="EMBL/GenBank/DDBJ databases">
        <authorList>
            <consortium name="PulseNet: The National Subtyping Network for Foodborne Disease Surveillance"/>
            <person name="Tarr C.L."/>
            <person name="Trees E."/>
            <person name="Katz L.S."/>
            <person name="Carleton-Romer H.A."/>
            <person name="Stroika S."/>
            <person name="Kucerova Z."/>
            <person name="Roache K.F."/>
            <person name="Sabol A.L."/>
            <person name="Besser J."/>
            <person name="Gerner-Smidt P."/>
        </authorList>
    </citation>
    <scope>NUCLEOTIDE SEQUENCE</scope>
    <source>
        <strain evidence="2">PNUSAS001246</strain>
    </source>
</reference>
<dbReference type="AlphaFoldDB" id="A0A619AKX3"/>
<dbReference type="GO" id="GO:0006313">
    <property type="term" value="P:DNA transposition"/>
    <property type="evidence" value="ECO:0007669"/>
    <property type="project" value="InterPro"/>
</dbReference>
<protein>
    <submittedName>
        <fullName evidence="2">Tn3 family transposase</fullName>
    </submittedName>
</protein>
<feature type="domain" description="Tn3 transposase DDE" evidence="1">
    <location>
        <begin position="8"/>
        <end position="76"/>
    </location>
</feature>
<dbReference type="Pfam" id="PF01526">
    <property type="entry name" value="DDE_Tnp_Tn3"/>
    <property type="match status" value="1"/>
</dbReference>
<gene>
    <name evidence="2" type="ORF">ATT75_22915</name>
</gene>
<evidence type="ECO:0000259" key="1">
    <source>
        <dbReference type="Pfam" id="PF01526"/>
    </source>
</evidence>